<accession>A0A437LXS0</accession>
<keyword evidence="2" id="KW-1185">Reference proteome</keyword>
<dbReference type="EMBL" id="SACN01000003">
    <property type="protein sequence ID" value="RVT90167.1"/>
    <property type="molecule type" value="Genomic_DNA"/>
</dbReference>
<dbReference type="RefSeq" id="WP_127745419.1">
    <property type="nucleotide sequence ID" value="NZ_SACN01000003.1"/>
</dbReference>
<organism evidence="1 2">
    <name type="scientific">Sphingomonas crocodyli</name>
    <dbReference type="NCBI Taxonomy" id="1979270"/>
    <lineage>
        <taxon>Bacteria</taxon>
        <taxon>Pseudomonadati</taxon>
        <taxon>Pseudomonadota</taxon>
        <taxon>Alphaproteobacteria</taxon>
        <taxon>Sphingomonadales</taxon>
        <taxon>Sphingomonadaceae</taxon>
        <taxon>Sphingomonas</taxon>
    </lineage>
</organism>
<dbReference type="AlphaFoldDB" id="A0A437LXS0"/>
<evidence type="ECO:0000313" key="1">
    <source>
        <dbReference type="EMBL" id="RVT90167.1"/>
    </source>
</evidence>
<name>A0A437LXS0_9SPHN</name>
<dbReference type="Proteomes" id="UP000282971">
    <property type="component" value="Unassembled WGS sequence"/>
</dbReference>
<gene>
    <name evidence="1" type="ORF">EOD43_17845</name>
</gene>
<reference evidence="1 2" key="1">
    <citation type="submission" date="2019-01" db="EMBL/GenBank/DDBJ databases">
        <authorList>
            <person name="Chen W.-M."/>
        </authorList>
    </citation>
    <scope>NUCLEOTIDE SEQUENCE [LARGE SCALE GENOMIC DNA]</scope>
    <source>
        <strain evidence="1 2">CCP-7</strain>
    </source>
</reference>
<comment type="caution">
    <text evidence="1">The sequence shown here is derived from an EMBL/GenBank/DDBJ whole genome shotgun (WGS) entry which is preliminary data.</text>
</comment>
<protein>
    <submittedName>
        <fullName evidence="1">Uncharacterized protein</fullName>
    </submittedName>
</protein>
<evidence type="ECO:0000313" key="2">
    <source>
        <dbReference type="Proteomes" id="UP000282971"/>
    </source>
</evidence>
<sequence length="107" mass="11853">MPIGMAVEQGSKIEIFDIAGYLRCTIDRRDGMVAFSHYWVNVRDGDAIVTFDENGCAVDDVELLAVFTPHPWLLESQVGHQLVGLNEDEIAFGLSKRIDTSPPSDTE</sequence>
<dbReference type="OrthoDB" id="329481at2"/>
<proteinExistence type="predicted"/>